<dbReference type="KEGG" id="sfol:H3H32_33035"/>
<reference evidence="1 2" key="1">
    <citation type="submission" date="2020-07" db="EMBL/GenBank/DDBJ databases">
        <title>Spirosoma foliorum sp. nov., isolated from the leaves on the Nejang mountain Korea, Republic of.</title>
        <authorList>
            <person name="Ho H."/>
            <person name="Lee Y.-J."/>
            <person name="Nurcahyanto D.-A."/>
            <person name="Kim S.-G."/>
        </authorList>
    </citation>
    <scope>NUCLEOTIDE SEQUENCE [LARGE SCALE GENOMIC DNA]</scope>
    <source>
        <strain evidence="1 2">PL0136</strain>
    </source>
</reference>
<dbReference type="Pfam" id="PF22014">
    <property type="entry name" value="DUF6932"/>
    <property type="match status" value="1"/>
</dbReference>
<keyword evidence="2" id="KW-1185">Reference proteome</keyword>
<dbReference type="EMBL" id="CP059732">
    <property type="protein sequence ID" value="QMW02675.1"/>
    <property type="molecule type" value="Genomic_DNA"/>
</dbReference>
<dbReference type="Proteomes" id="UP000515369">
    <property type="component" value="Chromosome"/>
</dbReference>
<sequence>MLSFDMTGHLIPYDGILSSLPEIETTFVDSIPESATRKDLFIQLVGYLTAFKNEISGTFTAIIDGSFATYQLNPNDVDVVIFLDYRLYEQSKERLDEFRRKARFSKIDSYIEQAYPINHPYYIRYQSDVAYWHSLFTRNRRKERKGYLQISYNYDA</sequence>
<evidence type="ECO:0000313" key="2">
    <source>
        <dbReference type="Proteomes" id="UP000515369"/>
    </source>
</evidence>
<evidence type="ECO:0000313" key="1">
    <source>
        <dbReference type="EMBL" id="QMW02675.1"/>
    </source>
</evidence>
<evidence type="ECO:0008006" key="3">
    <source>
        <dbReference type="Google" id="ProtNLM"/>
    </source>
</evidence>
<dbReference type="AlphaFoldDB" id="A0A7G5GUY3"/>
<dbReference type="InterPro" id="IPR053860">
    <property type="entry name" value="DUF6932"/>
</dbReference>
<name>A0A7G5GUY3_9BACT</name>
<proteinExistence type="predicted"/>
<organism evidence="1 2">
    <name type="scientific">Spirosoma foliorum</name>
    <dbReference type="NCBI Taxonomy" id="2710596"/>
    <lineage>
        <taxon>Bacteria</taxon>
        <taxon>Pseudomonadati</taxon>
        <taxon>Bacteroidota</taxon>
        <taxon>Cytophagia</taxon>
        <taxon>Cytophagales</taxon>
        <taxon>Cytophagaceae</taxon>
        <taxon>Spirosoma</taxon>
    </lineage>
</organism>
<accession>A0A7G5GUY3</accession>
<dbReference type="RefSeq" id="WP_182459971.1">
    <property type="nucleotide sequence ID" value="NZ_CP059732.1"/>
</dbReference>
<gene>
    <name evidence="1" type="ORF">H3H32_33035</name>
</gene>
<protein>
    <recommendedName>
        <fullName evidence="3">Polymerase nucleotidyl transferase domain-containing protein</fullName>
    </recommendedName>
</protein>